<dbReference type="InterPro" id="IPR036388">
    <property type="entry name" value="WH-like_DNA-bd_sf"/>
</dbReference>
<evidence type="ECO:0000256" key="2">
    <source>
        <dbReference type="ARBA" id="ARBA00023125"/>
    </source>
</evidence>
<organism evidence="5 6">
    <name type="scientific">Varunaivibrio sulfuroxidans</name>
    <dbReference type="NCBI Taxonomy" id="1773489"/>
    <lineage>
        <taxon>Bacteria</taxon>
        <taxon>Pseudomonadati</taxon>
        <taxon>Pseudomonadota</taxon>
        <taxon>Alphaproteobacteria</taxon>
        <taxon>Rhodospirillales</taxon>
        <taxon>Magnetovibrionaceae</taxon>
        <taxon>Varunaivibrio</taxon>
    </lineage>
</organism>
<dbReference type="InterPro" id="IPR001845">
    <property type="entry name" value="HTH_ArsR_DNA-bd_dom"/>
</dbReference>
<keyword evidence="3" id="KW-0804">Transcription</keyword>
<accession>A0A4R3JGE0</accession>
<keyword evidence="1" id="KW-0805">Transcription regulation</keyword>
<dbReference type="PANTHER" id="PTHR43132">
    <property type="entry name" value="ARSENICAL RESISTANCE OPERON REPRESSOR ARSR-RELATED"/>
    <property type="match status" value="1"/>
</dbReference>
<dbReference type="InterPro" id="IPR051011">
    <property type="entry name" value="Metal_resp_trans_reg"/>
</dbReference>
<keyword evidence="6" id="KW-1185">Reference proteome</keyword>
<evidence type="ECO:0000313" key="6">
    <source>
        <dbReference type="Proteomes" id="UP000295304"/>
    </source>
</evidence>
<protein>
    <submittedName>
        <fullName evidence="5">DNA-binding transcriptional ArsR family regulator</fullName>
    </submittedName>
</protein>
<dbReference type="PROSITE" id="PS50987">
    <property type="entry name" value="HTH_ARSR_2"/>
    <property type="match status" value="1"/>
</dbReference>
<dbReference type="GO" id="GO:0003700">
    <property type="term" value="F:DNA-binding transcription factor activity"/>
    <property type="evidence" value="ECO:0007669"/>
    <property type="project" value="InterPro"/>
</dbReference>
<evidence type="ECO:0000256" key="3">
    <source>
        <dbReference type="ARBA" id="ARBA00023163"/>
    </source>
</evidence>
<feature type="domain" description="HTH arsR-type" evidence="4">
    <location>
        <begin position="32"/>
        <end position="127"/>
    </location>
</feature>
<gene>
    <name evidence="5" type="ORF">EDD55_101278</name>
</gene>
<dbReference type="Proteomes" id="UP000295304">
    <property type="component" value="Unassembled WGS sequence"/>
</dbReference>
<evidence type="ECO:0000313" key="5">
    <source>
        <dbReference type="EMBL" id="TCS64947.1"/>
    </source>
</evidence>
<evidence type="ECO:0000259" key="4">
    <source>
        <dbReference type="PROSITE" id="PS50987"/>
    </source>
</evidence>
<reference evidence="5 6" key="1">
    <citation type="submission" date="2019-03" db="EMBL/GenBank/DDBJ databases">
        <title>Genomic Encyclopedia of Type Strains, Phase IV (KMG-IV): sequencing the most valuable type-strain genomes for metagenomic binning, comparative biology and taxonomic classification.</title>
        <authorList>
            <person name="Goeker M."/>
        </authorList>
    </citation>
    <scope>NUCLEOTIDE SEQUENCE [LARGE SCALE GENOMIC DNA]</scope>
    <source>
        <strain evidence="5 6">DSM 101688</strain>
    </source>
</reference>
<dbReference type="PANTHER" id="PTHR43132:SF2">
    <property type="entry name" value="ARSENICAL RESISTANCE OPERON REPRESSOR ARSR-RELATED"/>
    <property type="match status" value="1"/>
</dbReference>
<dbReference type="GO" id="GO:0003677">
    <property type="term" value="F:DNA binding"/>
    <property type="evidence" value="ECO:0007669"/>
    <property type="project" value="UniProtKB-KW"/>
</dbReference>
<dbReference type="Pfam" id="PF12840">
    <property type="entry name" value="HTH_20"/>
    <property type="match status" value="1"/>
</dbReference>
<dbReference type="EMBL" id="SLZW01000001">
    <property type="protein sequence ID" value="TCS64947.1"/>
    <property type="molecule type" value="Genomic_DNA"/>
</dbReference>
<sequence length="152" mass="16417">MTFADTIGVRQLSDSRSNRLYNPTDVEAETRVRMMNTDEAAAILTALANEIRLNIFRTLIASEGMAAGDLGADLGMAPSSLSFHLKDLRFAGLIDRHREGRRIIYRANIDALNGLLGFLVDDCCGGRPDLCIRIAPPTSGAGTKKTPPGAKK</sequence>
<name>A0A4R3JGE0_9PROT</name>
<dbReference type="SUPFAM" id="SSF46785">
    <property type="entry name" value="Winged helix' DNA-binding domain"/>
    <property type="match status" value="1"/>
</dbReference>
<evidence type="ECO:0000256" key="1">
    <source>
        <dbReference type="ARBA" id="ARBA00023015"/>
    </source>
</evidence>
<dbReference type="RefSeq" id="WP_243644665.1">
    <property type="nucleotide sequence ID" value="NZ_CP119676.1"/>
</dbReference>
<comment type="caution">
    <text evidence="5">The sequence shown here is derived from an EMBL/GenBank/DDBJ whole genome shotgun (WGS) entry which is preliminary data.</text>
</comment>
<dbReference type="Gene3D" id="1.10.10.10">
    <property type="entry name" value="Winged helix-like DNA-binding domain superfamily/Winged helix DNA-binding domain"/>
    <property type="match status" value="1"/>
</dbReference>
<dbReference type="InterPro" id="IPR036390">
    <property type="entry name" value="WH_DNA-bd_sf"/>
</dbReference>
<dbReference type="SMART" id="SM00418">
    <property type="entry name" value="HTH_ARSR"/>
    <property type="match status" value="1"/>
</dbReference>
<dbReference type="PRINTS" id="PR00778">
    <property type="entry name" value="HTHARSR"/>
</dbReference>
<proteinExistence type="predicted"/>
<keyword evidence="2 5" id="KW-0238">DNA-binding</keyword>
<dbReference type="NCBIfam" id="NF033788">
    <property type="entry name" value="HTH_metalloreg"/>
    <property type="match status" value="1"/>
</dbReference>
<dbReference type="AlphaFoldDB" id="A0A4R3JGE0"/>
<dbReference type="InterPro" id="IPR011991">
    <property type="entry name" value="ArsR-like_HTH"/>
</dbReference>
<dbReference type="CDD" id="cd00090">
    <property type="entry name" value="HTH_ARSR"/>
    <property type="match status" value="1"/>
</dbReference>